<dbReference type="PANTHER" id="PTHR13789">
    <property type="entry name" value="MONOOXYGENASE"/>
    <property type="match status" value="1"/>
</dbReference>
<evidence type="ECO:0000313" key="6">
    <source>
        <dbReference type="Proteomes" id="UP001610335"/>
    </source>
</evidence>
<dbReference type="InterPro" id="IPR050493">
    <property type="entry name" value="FAD-dep_Monooxygenase_BioMet"/>
</dbReference>
<evidence type="ECO:0000256" key="4">
    <source>
        <dbReference type="SAM" id="MobiDB-lite"/>
    </source>
</evidence>
<reference evidence="5 6" key="1">
    <citation type="submission" date="2024-07" db="EMBL/GenBank/DDBJ databases">
        <title>Section-level genome sequencing and comparative genomics of Aspergillus sections Usti and Cavernicolus.</title>
        <authorList>
            <consortium name="Lawrence Berkeley National Laboratory"/>
            <person name="Nybo J.L."/>
            <person name="Vesth T.C."/>
            <person name="Theobald S."/>
            <person name="Frisvad J.C."/>
            <person name="Larsen T.O."/>
            <person name="Kjaerboelling I."/>
            <person name="Rothschild-Mancinelli K."/>
            <person name="Lyhne E.K."/>
            <person name="Kogle M.E."/>
            <person name="Barry K."/>
            <person name="Clum A."/>
            <person name="Na H."/>
            <person name="Ledsgaard L."/>
            <person name="Lin J."/>
            <person name="Lipzen A."/>
            <person name="Kuo A."/>
            <person name="Riley R."/>
            <person name="Mondo S."/>
            <person name="LaButti K."/>
            <person name="Haridas S."/>
            <person name="Pangalinan J."/>
            <person name="Salamov A.A."/>
            <person name="Simmons B.A."/>
            <person name="Magnuson J.K."/>
            <person name="Chen J."/>
            <person name="Drula E."/>
            <person name="Henrissat B."/>
            <person name="Wiebenga A."/>
            <person name="Lubbers R.J."/>
            <person name="Gomes A.C."/>
            <person name="Makela M.R."/>
            <person name="Stajich J."/>
            <person name="Grigoriev I.V."/>
            <person name="Mortensen U.H."/>
            <person name="De vries R.P."/>
            <person name="Baker S.E."/>
            <person name="Andersen M.R."/>
        </authorList>
    </citation>
    <scope>NUCLEOTIDE SEQUENCE [LARGE SCALE GENOMIC DNA]</scope>
    <source>
        <strain evidence="5 6">CBS 600.67</strain>
    </source>
</reference>
<evidence type="ECO:0008006" key="7">
    <source>
        <dbReference type="Google" id="ProtNLM"/>
    </source>
</evidence>
<feature type="region of interest" description="Disordered" evidence="4">
    <location>
        <begin position="155"/>
        <end position="176"/>
    </location>
</feature>
<keyword evidence="6" id="KW-1185">Reference proteome</keyword>
<evidence type="ECO:0000256" key="3">
    <source>
        <dbReference type="ARBA" id="ARBA00023033"/>
    </source>
</evidence>
<dbReference type="Gene3D" id="3.50.50.60">
    <property type="entry name" value="FAD/NAD(P)-binding domain"/>
    <property type="match status" value="1"/>
</dbReference>
<name>A0ABR4IFP5_9EURO</name>
<evidence type="ECO:0000313" key="5">
    <source>
        <dbReference type="EMBL" id="KAL2825732.1"/>
    </source>
</evidence>
<evidence type="ECO:0000256" key="1">
    <source>
        <dbReference type="ARBA" id="ARBA00007992"/>
    </source>
</evidence>
<gene>
    <name evidence="5" type="ORF">BDW59DRAFT_172116</name>
</gene>
<dbReference type="SUPFAM" id="SSF51905">
    <property type="entry name" value="FAD/NAD(P)-binding domain"/>
    <property type="match status" value="1"/>
</dbReference>
<dbReference type="Proteomes" id="UP001610335">
    <property type="component" value="Unassembled WGS sequence"/>
</dbReference>
<dbReference type="EMBL" id="JBFXLS010000034">
    <property type="protein sequence ID" value="KAL2825732.1"/>
    <property type="molecule type" value="Genomic_DNA"/>
</dbReference>
<sequence length="232" mass="25799">MWIIARIVEQPWESCIQPQGRESMVDRAFAVYNLNGELRMRIPLMTKENYGAGRMIHHQFPGQPATLRTSGRVVKCDCESRTVELRTGELLSADLIVGSDGIKTKIRRSVLKEVMDPRKGCTTMVIGRNRRVIMGPAINGTYSTVALVPNEGINKDPKKSSWATEGDHNKMMSQGASQSIEDAEAVDAFFDKFEKNHTSGSLESIAQINDTIFRCRREAAKPATAVGDRKVT</sequence>
<accession>A0ABR4IFP5</accession>
<keyword evidence="2" id="KW-0560">Oxidoreductase</keyword>
<dbReference type="InterPro" id="IPR036188">
    <property type="entry name" value="FAD/NAD-bd_sf"/>
</dbReference>
<evidence type="ECO:0000256" key="2">
    <source>
        <dbReference type="ARBA" id="ARBA00023002"/>
    </source>
</evidence>
<proteinExistence type="inferred from homology"/>
<comment type="similarity">
    <text evidence="1">Belongs to the paxM FAD-dependent monooxygenase family.</text>
</comment>
<feature type="compositionally biased region" description="Basic and acidic residues" evidence="4">
    <location>
        <begin position="155"/>
        <end position="170"/>
    </location>
</feature>
<organism evidence="5 6">
    <name type="scientific">Aspergillus cavernicola</name>
    <dbReference type="NCBI Taxonomy" id="176166"/>
    <lineage>
        <taxon>Eukaryota</taxon>
        <taxon>Fungi</taxon>
        <taxon>Dikarya</taxon>
        <taxon>Ascomycota</taxon>
        <taxon>Pezizomycotina</taxon>
        <taxon>Eurotiomycetes</taxon>
        <taxon>Eurotiomycetidae</taxon>
        <taxon>Eurotiales</taxon>
        <taxon>Aspergillaceae</taxon>
        <taxon>Aspergillus</taxon>
        <taxon>Aspergillus subgen. Nidulantes</taxon>
    </lineage>
</organism>
<dbReference type="PANTHER" id="PTHR13789:SF314">
    <property type="entry name" value="FAD-BINDING DOMAIN-CONTAINING PROTEIN"/>
    <property type="match status" value="1"/>
</dbReference>
<protein>
    <recommendedName>
        <fullName evidence="7">FAD-binding domain-containing protein</fullName>
    </recommendedName>
</protein>
<dbReference type="SUPFAM" id="SSF54373">
    <property type="entry name" value="FAD-linked reductases, C-terminal domain"/>
    <property type="match status" value="1"/>
</dbReference>
<keyword evidence="3" id="KW-0503">Monooxygenase</keyword>
<comment type="caution">
    <text evidence="5">The sequence shown here is derived from an EMBL/GenBank/DDBJ whole genome shotgun (WGS) entry which is preliminary data.</text>
</comment>